<organism evidence="1 2">
    <name type="scientific">Paraburkholderia humisilvae</name>
    <dbReference type="NCBI Taxonomy" id="627669"/>
    <lineage>
        <taxon>Bacteria</taxon>
        <taxon>Pseudomonadati</taxon>
        <taxon>Pseudomonadota</taxon>
        <taxon>Betaproteobacteria</taxon>
        <taxon>Burkholderiales</taxon>
        <taxon>Burkholderiaceae</taxon>
        <taxon>Paraburkholderia</taxon>
    </lineage>
</organism>
<proteinExistence type="predicted"/>
<protein>
    <submittedName>
        <fullName evidence="1">Epoxidase LasC</fullName>
        <ecNumber evidence="1">1.14.13.-</ecNumber>
    </submittedName>
</protein>
<name>A0A6J5ERZ9_9BURK</name>
<sequence length="456" mass="49408">MSIGKHAVVIGAGMGGLTAAHALVGKFEKIVVLERDVLPTRVQARPGVPQGRLPHVLLPGGLAALNQLFDGFSGDLHAAGAKESDFGMSISCNFPGQGPLPERALGIPLIKCSRPLIESVVRKRVEQQKDIAILDGRRVTEIVATADGSAVRAVRCETREGVHETHEAELVIDASGRGEPTLGLMRAAGRAAPDETTIGVDLHYASVLVTFPKGKEPRYQTMVTFPNAPESSRTGIILAREDDYVFAGLSGRGDDAPPDDWPDFVEFMGTLGTDSLHDTLLHAKPHGKVDRFMFPESRRRHFERCVNWPRGLVPFADSICRFNPVYGQGMTAGAKEAVMLRELLASRGGHADPLMGLFEAFMAVGGPMLDNIWALSAMPDLAYPDARGERPDNLQEALGFQTALQRAAFLDEDIHRLLLEVFSLLKPASAFNDEAIVEKIKRLAAQFDAARDNVQA</sequence>
<dbReference type="GO" id="GO:0016491">
    <property type="term" value="F:oxidoreductase activity"/>
    <property type="evidence" value="ECO:0007669"/>
    <property type="project" value="UniProtKB-KW"/>
</dbReference>
<dbReference type="EC" id="1.14.13.-" evidence="1"/>
<gene>
    <name evidence="1" type="ORF">LMG29542_06093</name>
</gene>
<dbReference type="PANTHER" id="PTHR43422">
    <property type="entry name" value="THIAMINE THIAZOLE SYNTHASE"/>
    <property type="match status" value="1"/>
</dbReference>
<dbReference type="RefSeq" id="WP_175230920.1">
    <property type="nucleotide sequence ID" value="NZ_CADIKH010000040.1"/>
</dbReference>
<dbReference type="SUPFAM" id="SSF51905">
    <property type="entry name" value="FAD/NAD(P)-binding domain"/>
    <property type="match status" value="1"/>
</dbReference>
<evidence type="ECO:0000313" key="2">
    <source>
        <dbReference type="Proteomes" id="UP000494363"/>
    </source>
</evidence>
<dbReference type="Proteomes" id="UP000494363">
    <property type="component" value="Unassembled WGS sequence"/>
</dbReference>
<dbReference type="Gene3D" id="3.50.50.60">
    <property type="entry name" value="FAD/NAD(P)-binding domain"/>
    <property type="match status" value="2"/>
</dbReference>
<reference evidence="1 2" key="1">
    <citation type="submission" date="2020-04" db="EMBL/GenBank/DDBJ databases">
        <authorList>
            <person name="De Canck E."/>
        </authorList>
    </citation>
    <scope>NUCLEOTIDE SEQUENCE [LARGE SCALE GENOMIC DNA]</scope>
    <source>
        <strain evidence="1 2">LMG 29542</strain>
    </source>
</reference>
<accession>A0A6J5ERZ9</accession>
<dbReference type="PANTHER" id="PTHR43422:SF3">
    <property type="entry name" value="THIAMINE THIAZOLE SYNTHASE"/>
    <property type="match status" value="1"/>
</dbReference>
<evidence type="ECO:0000313" key="1">
    <source>
        <dbReference type="EMBL" id="CAB3769338.1"/>
    </source>
</evidence>
<keyword evidence="1" id="KW-0560">Oxidoreductase</keyword>
<dbReference type="InterPro" id="IPR036188">
    <property type="entry name" value="FAD/NAD-bd_sf"/>
</dbReference>
<dbReference type="EMBL" id="CADIKH010000040">
    <property type="protein sequence ID" value="CAB3769338.1"/>
    <property type="molecule type" value="Genomic_DNA"/>
</dbReference>
<keyword evidence="2" id="KW-1185">Reference proteome</keyword>
<dbReference type="AlphaFoldDB" id="A0A6J5ERZ9"/>